<name>A0A6J6WUQ6_9ZZZZ</name>
<keyword evidence="6" id="KW-0812">Transmembrane</keyword>
<dbReference type="SUPFAM" id="SSF50022">
    <property type="entry name" value="ISP domain"/>
    <property type="match status" value="1"/>
</dbReference>
<accession>A0A6J6WUQ6</accession>
<dbReference type="EMBL" id="CAFBQX010000005">
    <property type="protein sequence ID" value="CAB5073680.1"/>
    <property type="molecule type" value="Genomic_DNA"/>
</dbReference>
<dbReference type="AlphaFoldDB" id="A0A6J6WUQ6"/>
<evidence type="ECO:0000256" key="3">
    <source>
        <dbReference type="ARBA" id="ARBA00023004"/>
    </source>
</evidence>
<keyword evidence="5" id="KW-1015">Disulfide bond</keyword>
<keyword evidence="1" id="KW-0001">2Fe-2S</keyword>
<dbReference type="CDD" id="cd03467">
    <property type="entry name" value="Rieske"/>
    <property type="match status" value="1"/>
</dbReference>
<dbReference type="InterPro" id="IPR036922">
    <property type="entry name" value="Rieske_2Fe-2S_sf"/>
</dbReference>
<dbReference type="PRINTS" id="PR00162">
    <property type="entry name" value="RIESKE"/>
</dbReference>
<organism evidence="11">
    <name type="scientific">freshwater metagenome</name>
    <dbReference type="NCBI Taxonomy" id="449393"/>
    <lineage>
        <taxon>unclassified sequences</taxon>
        <taxon>metagenomes</taxon>
        <taxon>ecological metagenomes</taxon>
    </lineage>
</organism>
<evidence type="ECO:0000313" key="11">
    <source>
        <dbReference type="EMBL" id="CAB4786976.1"/>
    </source>
</evidence>
<evidence type="ECO:0000313" key="16">
    <source>
        <dbReference type="EMBL" id="CAB5073680.1"/>
    </source>
</evidence>
<dbReference type="InterPro" id="IPR017941">
    <property type="entry name" value="Rieske_2Fe-2S"/>
</dbReference>
<evidence type="ECO:0000256" key="1">
    <source>
        <dbReference type="ARBA" id="ARBA00022714"/>
    </source>
</evidence>
<dbReference type="GO" id="GO:0051537">
    <property type="term" value="F:2 iron, 2 sulfur cluster binding"/>
    <property type="evidence" value="ECO:0007669"/>
    <property type="project" value="UniProtKB-KW"/>
</dbReference>
<dbReference type="EMBL" id="CAFBOC010000006">
    <property type="protein sequence ID" value="CAB4974458.1"/>
    <property type="molecule type" value="Genomic_DNA"/>
</dbReference>
<dbReference type="EMBL" id="CAFABH010000006">
    <property type="protein sequence ID" value="CAB4825112.1"/>
    <property type="molecule type" value="Genomic_DNA"/>
</dbReference>
<keyword evidence="4" id="KW-0411">Iron-sulfur</keyword>
<evidence type="ECO:0000256" key="4">
    <source>
        <dbReference type="ARBA" id="ARBA00023014"/>
    </source>
</evidence>
<feature type="transmembrane region" description="Helical" evidence="6">
    <location>
        <begin position="125"/>
        <end position="147"/>
    </location>
</feature>
<dbReference type="EMBL" id="CAEZXO010000007">
    <property type="protein sequence ID" value="CAB4699174.1"/>
    <property type="molecule type" value="Genomic_DNA"/>
</dbReference>
<dbReference type="EMBL" id="CAFBLD010000009">
    <property type="protein sequence ID" value="CAB4875263.1"/>
    <property type="molecule type" value="Genomic_DNA"/>
</dbReference>
<keyword evidence="6" id="KW-1133">Transmembrane helix</keyword>
<dbReference type="PANTHER" id="PTHR39157:SF1">
    <property type="entry name" value="DOXX FAMILY PROTEIN"/>
    <property type="match status" value="1"/>
</dbReference>
<dbReference type="EMBL" id="CAEZYM010000017">
    <property type="protein sequence ID" value="CAB4733113.1"/>
    <property type="molecule type" value="Genomic_DNA"/>
</dbReference>
<evidence type="ECO:0000313" key="9">
    <source>
        <dbReference type="EMBL" id="CAB4699174.1"/>
    </source>
</evidence>
<protein>
    <submittedName>
        <fullName evidence="11">Unannotated protein</fullName>
    </submittedName>
</protein>
<feature type="transmembrane region" description="Helical" evidence="6">
    <location>
        <begin position="78"/>
        <end position="105"/>
    </location>
</feature>
<sequence length="290" mass="31184">MRTTIRSIVSSWKNQSPAVRVIRFWLGITWIYGGWDKATDPDFLGKIGATSISKQLTGYSTSSPLGFLFRHMIERSTAVGIIVMIAEFAIGFATLFWVAPTFIAFVGFTMSLGLWITATWHVKPYFLGSDTAYAVLWLSYFLTLLGKRRSVDVSFDRRGAIRIGTLAVAGALASVLGRGLQKKKVSATASGGNQIVKLVDLPVGKTFEFTSSDGGPAIVFRTKNGVFAYSEICTHQGCTVSYSASDKALVCPCHGAAYDPFNAAAVLGGPSNTPLSTVKVAINGDWVVQA</sequence>
<dbReference type="EMBL" id="CAEZZW010000008">
    <property type="protein sequence ID" value="CAB4786976.1"/>
    <property type="molecule type" value="Genomic_DNA"/>
</dbReference>
<feature type="domain" description="Rieske" evidence="7">
    <location>
        <begin position="193"/>
        <end position="289"/>
    </location>
</feature>
<evidence type="ECO:0000259" key="7">
    <source>
        <dbReference type="PROSITE" id="PS51296"/>
    </source>
</evidence>
<keyword evidence="6" id="KW-0472">Membrane</keyword>
<evidence type="ECO:0000256" key="6">
    <source>
        <dbReference type="SAM" id="Phobius"/>
    </source>
</evidence>
<reference evidence="11" key="1">
    <citation type="submission" date="2020-05" db="EMBL/GenBank/DDBJ databases">
        <authorList>
            <person name="Chiriac C."/>
            <person name="Salcher M."/>
            <person name="Ghai R."/>
            <person name="Kavagutti S V."/>
        </authorList>
    </citation>
    <scope>NUCLEOTIDE SEQUENCE</scope>
</reference>
<dbReference type="PANTHER" id="PTHR39157">
    <property type="entry name" value="INTEGRAL MEMBRANE PROTEIN-RELATED"/>
    <property type="match status" value="1"/>
</dbReference>
<dbReference type="Gene3D" id="2.102.10.10">
    <property type="entry name" value="Rieske [2Fe-2S] iron-sulphur domain"/>
    <property type="match status" value="1"/>
</dbReference>
<keyword evidence="3" id="KW-0408">Iron</keyword>
<evidence type="ECO:0000313" key="10">
    <source>
        <dbReference type="EMBL" id="CAB4733113.1"/>
    </source>
</evidence>
<evidence type="ECO:0000313" key="12">
    <source>
        <dbReference type="EMBL" id="CAB4825112.1"/>
    </source>
</evidence>
<dbReference type="EMBL" id="CAESAE010000007">
    <property type="protein sequence ID" value="CAB4343198.1"/>
    <property type="molecule type" value="Genomic_DNA"/>
</dbReference>
<dbReference type="Pfam" id="PF00355">
    <property type="entry name" value="Rieske"/>
    <property type="match status" value="1"/>
</dbReference>
<evidence type="ECO:0000313" key="13">
    <source>
        <dbReference type="EMBL" id="CAB4875263.1"/>
    </source>
</evidence>
<evidence type="ECO:0000313" key="14">
    <source>
        <dbReference type="EMBL" id="CAB4952251.1"/>
    </source>
</evidence>
<dbReference type="InterPro" id="IPR005805">
    <property type="entry name" value="Rieske_Fe-S_prot_C"/>
</dbReference>
<dbReference type="EMBL" id="CAFBNH010000008">
    <property type="protein sequence ID" value="CAB4952251.1"/>
    <property type="molecule type" value="Genomic_DNA"/>
</dbReference>
<proteinExistence type="predicted"/>
<dbReference type="GO" id="GO:0016020">
    <property type="term" value="C:membrane"/>
    <property type="evidence" value="ECO:0007669"/>
    <property type="project" value="InterPro"/>
</dbReference>
<evidence type="ECO:0000256" key="5">
    <source>
        <dbReference type="ARBA" id="ARBA00023157"/>
    </source>
</evidence>
<dbReference type="GO" id="GO:0046872">
    <property type="term" value="F:metal ion binding"/>
    <property type="evidence" value="ECO:0007669"/>
    <property type="project" value="UniProtKB-KW"/>
</dbReference>
<gene>
    <name evidence="9" type="ORF">UFOPK2510_01207</name>
    <name evidence="10" type="ORF">UFOPK2718_01399</name>
    <name evidence="11" type="ORF">UFOPK2936_01359</name>
    <name evidence="12" type="ORF">UFOPK3174_00492</name>
    <name evidence="13" type="ORF">UFOPK3328_01312</name>
    <name evidence="14" type="ORF">UFOPK3779_01298</name>
    <name evidence="15" type="ORF">UFOPK3913_00709</name>
    <name evidence="8" type="ORF">UFOPK4107_01226</name>
    <name evidence="16" type="ORF">UFOPK4403_00973</name>
</gene>
<evidence type="ECO:0000313" key="15">
    <source>
        <dbReference type="EMBL" id="CAB4974458.1"/>
    </source>
</evidence>
<evidence type="ECO:0000256" key="2">
    <source>
        <dbReference type="ARBA" id="ARBA00022723"/>
    </source>
</evidence>
<keyword evidence="2" id="KW-0479">Metal-binding</keyword>
<evidence type="ECO:0000313" key="8">
    <source>
        <dbReference type="EMBL" id="CAB4343198.1"/>
    </source>
</evidence>
<dbReference type="PROSITE" id="PS51296">
    <property type="entry name" value="RIESKE"/>
    <property type="match status" value="1"/>
</dbReference>
<feature type="transmembrane region" description="Helical" evidence="6">
    <location>
        <begin position="159"/>
        <end position="180"/>
    </location>
</feature>